<evidence type="ECO:0008006" key="2">
    <source>
        <dbReference type="Google" id="ProtNLM"/>
    </source>
</evidence>
<evidence type="ECO:0000313" key="1">
    <source>
        <dbReference type="EMBL" id="WTT22008.1"/>
    </source>
</evidence>
<protein>
    <recommendedName>
        <fullName evidence="2">MarR family transcriptional regulator</fullName>
    </recommendedName>
</protein>
<dbReference type="AlphaFoldDB" id="A0AAU2AET2"/>
<sequence length="281" mass="30086">MTTPARCKLGDLFELGSKTVALRDDLWCAFDIGLPLKLRVLAELADTADAIASGLRPWAGTSRALSHTHREIRETTSRLVTAVHLVELASEQIVAGLVTHGRRLQPEAEGAHWDRRLAAAASEPLYAAHSLLAQVPAACTDVVETLASVLPPADNATTATAPAERLSALQYAVLREVSLGTVSLSQQAERAHVFCDGNLHVTRATTNSLESRGLVQREVKHPSFASWRLHLTTAGRTSLLAGLASALHHSPTAPQARIAAVRFSSSGRPASPPQQRRPPSR</sequence>
<reference evidence="1" key="1">
    <citation type="submission" date="2022-10" db="EMBL/GenBank/DDBJ databases">
        <title>The complete genomes of actinobacterial strains from the NBC collection.</title>
        <authorList>
            <person name="Joergensen T.S."/>
            <person name="Alvarez Arevalo M."/>
            <person name="Sterndorff E.B."/>
            <person name="Faurdal D."/>
            <person name="Vuksanovic O."/>
            <person name="Mourched A.-S."/>
            <person name="Charusanti P."/>
            <person name="Shaw S."/>
            <person name="Blin K."/>
            <person name="Weber T."/>
        </authorList>
    </citation>
    <scope>NUCLEOTIDE SEQUENCE</scope>
    <source>
        <strain evidence="1">NBC_00093</strain>
    </source>
</reference>
<gene>
    <name evidence="1" type="ORF">OHA22_43995</name>
</gene>
<organism evidence="1">
    <name type="scientific">Streptomyces sp. NBC_00093</name>
    <dbReference type="NCBI Taxonomy" id="2975649"/>
    <lineage>
        <taxon>Bacteria</taxon>
        <taxon>Bacillati</taxon>
        <taxon>Actinomycetota</taxon>
        <taxon>Actinomycetes</taxon>
        <taxon>Kitasatosporales</taxon>
        <taxon>Streptomycetaceae</taxon>
        <taxon>Streptomyces</taxon>
    </lineage>
</organism>
<name>A0AAU2AET2_9ACTN</name>
<proteinExistence type="predicted"/>
<dbReference type="EMBL" id="CP108222">
    <property type="protein sequence ID" value="WTT22008.1"/>
    <property type="molecule type" value="Genomic_DNA"/>
</dbReference>
<accession>A0AAU2AET2</accession>